<dbReference type="SUPFAM" id="SSF48726">
    <property type="entry name" value="Immunoglobulin"/>
    <property type="match status" value="1"/>
</dbReference>
<evidence type="ECO:0000259" key="4">
    <source>
        <dbReference type="SMART" id="SM00409"/>
    </source>
</evidence>
<gene>
    <name evidence="5" type="ORF">UPYG_G00062550</name>
</gene>
<evidence type="ECO:0000259" key="3">
    <source>
        <dbReference type="SMART" id="SM00406"/>
    </source>
</evidence>
<name>A0ABD0X9Q2_UMBPY</name>
<feature type="domain" description="Immunoglobulin" evidence="4">
    <location>
        <begin position="158"/>
        <end position="259"/>
    </location>
</feature>
<evidence type="ECO:0000256" key="2">
    <source>
        <dbReference type="SAM" id="Phobius"/>
    </source>
</evidence>
<proteinExistence type="predicted"/>
<evidence type="ECO:0000256" key="1">
    <source>
        <dbReference type="SAM" id="MobiDB-lite"/>
    </source>
</evidence>
<sequence length="413" mass="46221">MSMKDFIMCQSHSYFKFLIPHRKLYISSRYLPYPLKGDKTMSLKSTGIVLNVLCSVAAATMATTCVRTTQVMLSPNNTVWGQAVTLTCNDFCILGDNNYHTYIWYYNGEPLVDITAQRFSNTSYYTHSYSCAVKGFEDLRSPAVCVLGTSCMNVTYTHQSISALIGSTVDLPCKYQHPENNTVIEQNWYIQNQSDNAPRNLSSVPEYTGRVEYLGNNKTDCTLRIRDLRVSDSAEYKFRFKTIQREWGYSFPGTTLTVEASKKGVAVAVGITLAVLVLVLLLCFAGFMCLRKKASKSTSDSRDPSENKQRDSSPVYDNASGMAMASNRTQTVANNNQAELHYASVQLPRSKNQEVPLYSSAQLHQPQKQEEDVQYAAVKFNCPSAATQSLVQEAEQELSVLYTTVNTPRTKTT</sequence>
<accession>A0ABD0X9Q2</accession>
<dbReference type="Gene3D" id="2.60.40.10">
    <property type="entry name" value="Immunoglobulins"/>
    <property type="match status" value="1"/>
</dbReference>
<keyword evidence="6" id="KW-1185">Reference proteome</keyword>
<evidence type="ECO:0008006" key="7">
    <source>
        <dbReference type="Google" id="ProtNLM"/>
    </source>
</evidence>
<dbReference type="InterPro" id="IPR013106">
    <property type="entry name" value="Ig_V-set"/>
</dbReference>
<dbReference type="AlphaFoldDB" id="A0ABD0X9Q2"/>
<dbReference type="Pfam" id="PF07686">
    <property type="entry name" value="V-set"/>
    <property type="match status" value="1"/>
</dbReference>
<dbReference type="InterPro" id="IPR013783">
    <property type="entry name" value="Ig-like_fold"/>
</dbReference>
<keyword evidence="2" id="KW-0472">Membrane</keyword>
<protein>
    <recommendedName>
        <fullName evidence="7">Ig-like domain-containing protein</fullName>
    </recommendedName>
</protein>
<dbReference type="PANTHER" id="PTHR46013:SF4">
    <property type="entry name" value="B-CELL RECEPTOR CD22-RELATED"/>
    <property type="match status" value="1"/>
</dbReference>
<evidence type="ECO:0000313" key="5">
    <source>
        <dbReference type="EMBL" id="KAL1005699.1"/>
    </source>
</evidence>
<dbReference type="EMBL" id="JAGEUA010000002">
    <property type="protein sequence ID" value="KAL1005699.1"/>
    <property type="molecule type" value="Genomic_DNA"/>
</dbReference>
<comment type="caution">
    <text evidence="5">The sequence shown here is derived from an EMBL/GenBank/DDBJ whole genome shotgun (WGS) entry which is preliminary data.</text>
</comment>
<evidence type="ECO:0000313" key="6">
    <source>
        <dbReference type="Proteomes" id="UP001557470"/>
    </source>
</evidence>
<keyword evidence="2" id="KW-1133">Transmembrane helix</keyword>
<dbReference type="SMART" id="SM00409">
    <property type="entry name" value="IG"/>
    <property type="match status" value="1"/>
</dbReference>
<dbReference type="SMART" id="SM00406">
    <property type="entry name" value="IGv"/>
    <property type="match status" value="1"/>
</dbReference>
<organism evidence="5 6">
    <name type="scientific">Umbra pygmaea</name>
    <name type="common">Eastern mudminnow</name>
    <dbReference type="NCBI Taxonomy" id="75934"/>
    <lineage>
        <taxon>Eukaryota</taxon>
        <taxon>Metazoa</taxon>
        <taxon>Chordata</taxon>
        <taxon>Craniata</taxon>
        <taxon>Vertebrata</taxon>
        <taxon>Euteleostomi</taxon>
        <taxon>Actinopterygii</taxon>
        <taxon>Neopterygii</taxon>
        <taxon>Teleostei</taxon>
        <taxon>Protacanthopterygii</taxon>
        <taxon>Esociformes</taxon>
        <taxon>Umbridae</taxon>
        <taxon>Umbra</taxon>
    </lineage>
</organism>
<feature type="compositionally biased region" description="Basic and acidic residues" evidence="1">
    <location>
        <begin position="299"/>
        <end position="311"/>
    </location>
</feature>
<dbReference type="InterPro" id="IPR003599">
    <property type="entry name" value="Ig_sub"/>
</dbReference>
<feature type="transmembrane region" description="Helical" evidence="2">
    <location>
        <begin position="265"/>
        <end position="290"/>
    </location>
</feature>
<reference evidence="5 6" key="1">
    <citation type="submission" date="2024-06" db="EMBL/GenBank/DDBJ databases">
        <authorList>
            <person name="Pan Q."/>
            <person name="Wen M."/>
            <person name="Jouanno E."/>
            <person name="Zahm M."/>
            <person name="Klopp C."/>
            <person name="Cabau C."/>
            <person name="Louis A."/>
            <person name="Berthelot C."/>
            <person name="Parey E."/>
            <person name="Roest Crollius H."/>
            <person name="Montfort J."/>
            <person name="Robinson-Rechavi M."/>
            <person name="Bouchez O."/>
            <person name="Lampietro C."/>
            <person name="Lopez Roques C."/>
            <person name="Donnadieu C."/>
            <person name="Postlethwait J."/>
            <person name="Bobe J."/>
            <person name="Verreycken H."/>
            <person name="Guiguen Y."/>
        </authorList>
    </citation>
    <scope>NUCLEOTIDE SEQUENCE [LARGE SCALE GENOMIC DNA]</scope>
    <source>
        <strain evidence="5">Up_M1</strain>
        <tissue evidence="5">Testis</tissue>
    </source>
</reference>
<keyword evidence="2" id="KW-0812">Transmembrane</keyword>
<feature type="domain" description="Immunoglobulin V-set" evidence="3">
    <location>
        <begin position="168"/>
        <end position="239"/>
    </location>
</feature>
<dbReference type="PANTHER" id="PTHR46013">
    <property type="entry name" value="VASCULAR CELL ADHESION MOLECULE 1"/>
    <property type="match status" value="1"/>
</dbReference>
<dbReference type="Proteomes" id="UP001557470">
    <property type="component" value="Unassembled WGS sequence"/>
</dbReference>
<feature type="region of interest" description="Disordered" evidence="1">
    <location>
        <begin position="295"/>
        <end position="320"/>
    </location>
</feature>
<dbReference type="InterPro" id="IPR036179">
    <property type="entry name" value="Ig-like_dom_sf"/>
</dbReference>